<feature type="DNA-binding region" description="HMG box" evidence="1">
    <location>
        <begin position="87"/>
        <end position="160"/>
    </location>
</feature>
<dbReference type="GO" id="GO:0003677">
    <property type="term" value="F:DNA binding"/>
    <property type="evidence" value="ECO:0007669"/>
    <property type="project" value="UniProtKB-UniRule"/>
</dbReference>
<dbReference type="SUPFAM" id="SSF47095">
    <property type="entry name" value="HMG-box"/>
    <property type="match status" value="2"/>
</dbReference>
<dbReference type="GO" id="GO:0005634">
    <property type="term" value="C:nucleus"/>
    <property type="evidence" value="ECO:0000318"/>
    <property type="project" value="GO_Central"/>
</dbReference>
<keyword evidence="6" id="KW-1185">Reference proteome</keyword>
<sequence>MSEGRRSSHTKSVDESAWQNFLTQFSEELKMSNPDISKRELYKAASDAWGQKSDQEKDQYRKPKKKGRSKKIESSDDSSDAFQKENIKKHISAYSVFVNEKQKELKESNPYLTLLERTKIISEMWTSLDKDAKTIYNNKAKCFNRVIDRASSDDENPRYEVNIPASKANI</sequence>
<gene>
    <name evidence="5" type="ORF">TVAG_198180</name>
    <name evidence="4" type="ORF">TVAG_447550</name>
</gene>
<dbReference type="PROSITE" id="PS50118">
    <property type="entry name" value="HMG_BOX_2"/>
    <property type="match status" value="1"/>
</dbReference>
<dbReference type="EMBL" id="DS113238">
    <property type="protein sequence ID" value="EAY16796.1"/>
    <property type="molecule type" value="Genomic_DNA"/>
</dbReference>
<dbReference type="Pfam" id="PF09011">
    <property type="entry name" value="HMG_box_2"/>
    <property type="match status" value="1"/>
</dbReference>
<dbReference type="KEGG" id="tva:4774849"/>
<feature type="region of interest" description="Disordered" evidence="2">
    <location>
        <begin position="43"/>
        <end position="84"/>
    </location>
</feature>
<evidence type="ECO:0000313" key="6">
    <source>
        <dbReference type="Proteomes" id="UP000001542"/>
    </source>
</evidence>
<protein>
    <submittedName>
        <fullName evidence="5">HMG box family protein</fullName>
    </submittedName>
</protein>
<reference evidence="5" key="1">
    <citation type="submission" date="2006-10" db="EMBL/GenBank/DDBJ databases">
        <authorList>
            <person name="Amadeo P."/>
            <person name="Zhao Q."/>
            <person name="Wortman J."/>
            <person name="Fraser-Liggett C."/>
            <person name="Carlton J."/>
        </authorList>
    </citation>
    <scope>NUCLEOTIDE SEQUENCE</scope>
    <source>
        <strain evidence="5">G3</strain>
    </source>
</reference>
<dbReference type="KEGG" id="tva:5466921"/>
<evidence type="ECO:0000259" key="3">
    <source>
        <dbReference type="PROSITE" id="PS50118"/>
    </source>
</evidence>
<evidence type="ECO:0000256" key="1">
    <source>
        <dbReference type="PROSITE-ProRule" id="PRU00267"/>
    </source>
</evidence>
<dbReference type="VEuPathDB" id="TrichDB:TVAGG3_0998610"/>
<evidence type="ECO:0000313" key="4">
    <source>
        <dbReference type="EMBL" id="EAY16796.1"/>
    </source>
</evidence>
<name>A2DDK5_TRIV3</name>
<organism evidence="5 6">
    <name type="scientific">Trichomonas vaginalis (strain ATCC PRA-98 / G3)</name>
    <dbReference type="NCBI Taxonomy" id="412133"/>
    <lineage>
        <taxon>Eukaryota</taxon>
        <taxon>Metamonada</taxon>
        <taxon>Parabasalia</taxon>
        <taxon>Trichomonadida</taxon>
        <taxon>Trichomonadidae</taxon>
        <taxon>Trichomonas</taxon>
    </lineage>
</organism>
<proteinExistence type="predicted"/>
<dbReference type="Gene3D" id="1.10.30.10">
    <property type="entry name" value="High mobility group box domain"/>
    <property type="match status" value="2"/>
</dbReference>
<evidence type="ECO:0000256" key="2">
    <source>
        <dbReference type="SAM" id="MobiDB-lite"/>
    </source>
</evidence>
<keyword evidence="1" id="KW-0238">DNA-binding</keyword>
<dbReference type="RefSeq" id="XP_001582367.1">
    <property type="nucleotide sequence ID" value="XM_001582317.1"/>
</dbReference>
<dbReference type="VEuPathDB" id="TrichDB:TVAGG3_1000970"/>
<dbReference type="InterPro" id="IPR009071">
    <property type="entry name" value="HMG_box_dom"/>
</dbReference>
<dbReference type="EMBL" id="DS113190">
    <property type="protein sequence ID" value="EAY21381.1"/>
    <property type="molecule type" value="Genomic_DNA"/>
</dbReference>
<dbReference type="SMR" id="A2DDK5"/>
<dbReference type="AlphaFoldDB" id="A2DDK5"/>
<reference evidence="5" key="2">
    <citation type="journal article" date="2007" name="Science">
        <title>Draft genome sequence of the sexually transmitted pathogen Trichomonas vaginalis.</title>
        <authorList>
            <person name="Carlton J.M."/>
            <person name="Hirt R.P."/>
            <person name="Silva J.C."/>
            <person name="Delcher A.L."/>
            <person name="Schatz M."/>
            <person name="Zhao Q."/>
            <person name="Wortman J.R."/>
            <person name="Bidwell S.L."/>
            <person name="Alsmark U.C.M."/>
            <person name="Besteiro S."/>
            <person name="Sicheritz-Ponten T."/>
            <person name="Noel C.J."/>
            <person name="Dacks J.B."/>
            <person name="Foster P.G."/>
            <person name="Simillion C."/>
            <person name="Van de Peer Y."/>
            <person name="Miranda-Saavedra D."/>
            <person name="Barton G.J."/>
            <person name="Westrop G.D."/>
            <person name="Mueller S."/>
            <person name="Dessi D."/>
            <person name="Fiori P.L."/>
            <person name="Ren Q."/>
            <person name="Paulsen I."/>
            <person name="Zhang H."/>
            <person name="Bastida-Corcuera F.D."/>
            <person name="Simoes-Barbosa A."/>
            <person name="Brown M.T."/>
            <person name="Hayes R.D."/>
            <person name="Mukherjee M."/>
            <person name="Okumura C.Y."/>
            <person name="Schneider R."/>
            <person name="Smith A.J."/>
            <person name="Vanacova S."/>
            <person name="Villalvazo M."/>
            <person name="Haas B.J."/>
            <person name="Pertea M."/>
            <person name="Feldblyum T.V."/>
            <person name="Utterback T.R."/>
            <person name="Shu C.L."/>
            <person name="Osoegawa K."/>
            <person name="de Jong P.J."/>
            <person name="Hrdy I."/>
            <person name="Horvathova L."/>
            <person name="Zubacova Z."/>
            <person name="Dolezal P."/>
            <person name="Malik S.B."/>
            <person name="Logsdon J.M. Jr."/>
            <person name="Henze K."/>
            <person name="Gupta A."/>
            <person name="Wang C.C."/>
            <person name="Dunne R.L."/>
            <person name="Upcroft J.A."/>
            <person name="Upcroft P."/>
            <person name="White O."/>
            <person name="Salzberg S.L."/>
            <person name="Tang P."/>
            <person name="Chiu C.-H."/>
            <person name="Lee Y.-S."/>
            <person name="Embley T.M."/>
            <person name="Coombs G.H."/>
            <person name="Mottram J.C."/>
            <person name="Tachezy J."/>
            <person name="Fraser-Liggett C.M."/>
            <person name="Johnson P.J."/>
        </authorList>
    </citation>
    <scope>NUCLEOTIDE SEQUENCE [LARGE SCALE GENOMIC DNA]</scope>
    <source>
        <strain evidence="5">G3</strain>
    </source>
</reference>
<dbReference type="RefSeq" id="XP_001329019.1">
    <property type="nucleotide sequence ID" value="XM_001328984.1"/>
</dbReference>
<evidence type="ECO:0000313" key="5">
    <source>
        <dbReference type="EMBL" id="EAY21381.1"/>
    </source>
</evidence>
<dbReference type="InterPro" id="IPR036910">
    <property type="entry name" value="HMG_box_dom_sf"/>
</dbReference>
<dbReference type="VEuPathDB" id="TrichDB:TVAG_198180"/>
<feature type="domain" description="HMG box" evidence="3">
    <location>
        <begin position="87"/>
        <end position="160"/>
    </location>
</feature>
<accession>A2DDK5</accession>
<dbReference type="CDD" id="cd00084">
    <property type="entry name" value="HMG-box_SF"/>
    <property type="match status" value="2"/>
</dbReference>
<dbReference type="SMART" id="SM00398">
    <property type="entry name" value="HMG"/>
    <property type="match status" value="1"/>
</dbReference>
<dbReference type="Proteomes" id="UP000001542">
    <property type="component" value="Unassembled WGS sequence"/>
</dbReference>
<dbReference type="OrthoDB" id="1919336at2759"/>
<keyword evidence="1" id="KW-0539">Nucleus</keyword>